<proteinExistence type="predicted"/>
<dbReference type="Gene3D" id="3.30.70.1230">
    <property type="entry name" value="Nucleotide cyclase"/>
    <property type="match status" value="1"/>
</dbReference>
<dbReference type="InterPro" id="IPR011990">
    <property type="entry name" value="TPR-like_helical_dom_sf"/>
</dbReference>
<dbReference type="SUPFAM" id="SSF48452">
    <property type="entry name" value="TPR-like"/>
    <property type="match status" value="1"/>
</dbReference>
<protein>
    <submittedName>
        <fullName evidence="4">Guanylate cyclase</fullName>
    </submittedName>
</protein>
<dbReference type="CDD" id="cd07302">
    <property type="entry name" value="CHD"/>
    <property type="match status" value="1"/>
</dbReference>
<keyword evidence="5" id="KW-1185">Reference proteome</keyword>
<dbReference type="SUPFAM" id="SSF52540">
    <property type="entry name" value="P-loop containing nucleoside triphosphate hydrolases"/>
    <property type="match status" value="1"/>
</dbReference>
<dbReference type="Proteomes" id="UP000502508">
    <property type="component" value="Chromosome"/>
</dbReference>
<dbReference type="PANTHER" id="PTHR16305:SF28">
    <property type="entry name" value="GUANYLATE CYCLASE DOMAIN-CONTAINING PROTEIN"/>
    <property type="match status" value="1"/>
</dbReference>
<dbReference type="GO" id="GO:0005737">
    <property type="term" value="C:cytoplasm"/>
    <property type="evidence" value="ECO:0007669"/>
    <property type="project" value="TreeGrafter"/>
</dbReference>
<evidence type="ECO:0000256" key="1">
    <source>
        <dbReference type="ARBA" id="ARBA00022741"/>
    </source>
</evidence>
<reference evidence="4 5" key="2">
    <citation type="submission" date="2020-03" db="EMBL/GenBank/DDBJ databases">
        <authorList>
            <person name="Ichikawa N."/>
            <person name="Kimura A."/>
            <person name="Kitahashi Y."/>
            <person name="Uohara A."/>
        </authorList>
    </citation>
    <scope>NUCLEOTIDE SEQUENCE [LARGE SCALE GENOMIC DNA]</scope>
    <source>
        <strain evidence="4 5">NBRC 107702</strain>
    </source>
</reference>
<dbReference type="EMBL" id="AP022870">
    <property type="protein sequence ID" value="BCB76299.1"/>
    <property type="molecule type" value="Genomic_DNA"/>
</dbReference>
<dbReference type="AlphaFoldDB" id="A0A6F8XR84"/>
<feature type="domain" description="Guanylate cyclase" evidence="3">
    <location>
        <begin position="13"/>
        <end position="141"/>
    </location>
</feature>
<gene>
    <name evidence="4" type="primary">cyaI2</name>
    <name evidence="4" type="ORF">Pflav_027090</name>
</gene>
<dbReference type="SMART" id="SM00044">
    <property type="entry name" value="CYCc"/>
    <property type="match status" value="1"/>
</dbReference>
<keyword evidence="1" id="KW-0547">Nucleotide-binding</keyword>
<name>A0A6F8XR84_9ACTN</name>
<sequence>MPEPAPSELRFVTVVFCDVVGSTEMSTRLSPDVWGAILSRYFAAATEALSRVGGRVEKFIGDAIVAVFGAEQAREDDAAHAVRAACAIREHAVAEGNRLRAARGLDFAVRLGVASGRVAVAAHRDSSFAIGDVLNRAARLQSAAAPGEVVVDARTWLLTRGAVTTTALSPVPAKGFPSGLRAWRVDGAQAPAQPDADPAFVGRDDLLSRLAGYLRGGLDARHPAVALVEGEAGIGKSRLLDRCWQDLAGDVDRVVVRCTADGSHVGLRSLLGLDEALARVDGRAAQSQGAGVSARTLGEVRWAIRGRLTALAARRPVLLVVEDTQWVAPALMEFLADLVSSPVPRLATVLIGRDVPIPVGQATTVRRFPVPPLDPGDSRRLATLLCGDIELHDGDTLNQMVERSGGNPLYLTQLATLAGESDGRPDLFPPSAEAAVGANLDLLSQPARRLLALLAAFAGRATVADLTEAASTLDFAVEDPLAQLVERRLAVLADGAAECTVPMAAEVAYRRLTVGDRASVHEKVAELLRPRVVRDPPEVERVAHHAASAYTAWREFNPGSDDERRAATDAARSLCAAGRFAILHSAIPVALGYVTMARDVDVDDATTVLELAAVEAYARFASGEPQVARSLVEAALRDVDPESHRAAAADLILTAAATAELFDGERDRARIARAQALARRSGDPGAISRALLFQAYGAIETGDIPAAQSALEEAATLVRQASGSLSRAEIYGNLALCLANGDQPAAAALETCERLYREAGRADLLRVAISCPMAYLQHMAGHPEAAVDTLSTAGSVCDELGHRHGLAAVYSFRAALAERDDDLPRAAELLGMAADVYGHAGLNDPAGRARARQAVMAVLAGSQSPSQLPTPHVRAARWADEVLALVVAALRDGDATPLADVLRVLDGVRGAGVRSGVLLTCVRVARRLGDLSLVAAFGERVQAAVRLKSDVRLLELVEAAPERW</sequence>
<dbReference type="InterPro" id="IPR041664">
    <property type="entry name" value="AAA_16"/>
</dbReference>
<dbReference type="Gene3D" id="3.40.50.300">
    <property type="entry name" value="P-loop containing nucleotide triphosphate hydrolases"/>
    <property type="match status" value="1"/>
</dbReference>
<evidence type="ECO:0000256" key="2">
    <source>
        <dbReference type="ARBA" id="ARBA00022840"/>
    </source>
</evidence>
<keyword evidence="2" id="KW-0067">ATP-binding</keyword>
<dbReference type="Pfam" id="PF13191">
    <property type="entry name" value="AAA_16"/>
    <property type="match status" value="1"/>
</dbReference>
<dbReference type="GO" id="GO:0004016">
    <property type="term" value="F:adenylate cyclase activity"/>
    <property type="evidence" value="ECO:0007669"/>
    <property type="project" value="UniProtKB-ARBA"/>
</dbReference>
<evidence type="ECO:0000313" key="4">
    <source>
        <dbReference type="EMBL" id="BCB76299.1"/>
    </source>
</evidence>
<organism evidence="4 5">
    <name type="scientific">Phytohabitans flavus</name>
    <dbReference type="NCBI Taxonomy" id="1076124"/>
    <lineage>
        <taxon>Bacteria</taxon>
        <taxon>Bacillati</taxon>
        <taxon>Actinomycetota</taxon>
        <taxon>Actinomycetes</taxon>
        <taxon>Micromonosporales</taxon>
        <taxon>Micromonosporaceae</taxon>
    </lineage>
</organism>
<dbReference type="InterPro" id="IPR001054">
    <property type="entry name" value="A/G_cyclase"/>
</dbReference>
<dbReference type="SUPFAM" id="SSF55073">
    <property type="entry name" value="Nucleotide cyclase"/>
    <property type="match status" value="1"/>
</dbReference>
<dbReference type="InterPro" id="IPR029787">
    <property type="entry name" value="Nucleotide_cyclase"/>
</dbReference>
<dbReference type="PROSITE" id="PS50125">
    <property type="entry name" value="GUANYLATE_CYCLASE_2"/>
    <property type="match status" value="1"/>
</dbReference>
<accession>A0A6F8XR84</accession>
<dbReference type="GO" id="GO:0009190">
    <property type="term" value="P:cyclic nucleotide biosynthetic process"/>
    <property type="evidence" value="ECO:0007669"/>
    <property type="project" value="InterPro"/>
</dbReference>
<dbReference type="Gene3D" id="1.25.40.10">
    <property type="entry name" value="Tetratricopeptide repeat domain"/>
    <property type="match status" value="1"/>
</dbReference>
<evidence type="ECO:0000313" key="5">
    <source>
        <dbReference type="Proteomes" id="UP000502508"/>
    </source>
</evidence>
<reference evidence="4 5" key="1">
    <citation type="submission" date="2020-03" db="EMBL/GenBank/DDBJ databases">
        <title>Whole genome shotgun sequence of Phytohabitans flavus NBRC 107702.</title>
        <authorList>
            <person name="Komaki H."/>
            <person name="Tamura T."/>
        </authorList>
    </citation>
    <scope>NUCLEOTIDE SEQUENCE [LARGE SCALE GENOMIC DNA]</scope>
    <source>
        <strain evidence="4 5">NBRC 107702</strain>
    </source>
</reference>
<evidence type="ECO:0000259" key="3">
    <source>
        <dbReference type="PROSITE" id="PS50125"/>
    </source>
</evidence>
<dbReference type="GO" id="GO:0005524">
    <property type="term" value="F:ATP binding"/>
    <property type="evidence" value="ECO:0007669"/>
    <property type="project" value="UniProtKB-KW"/>
</dbReference>
<dbReference type="InterPro" id="IPR027417">
    <property type="entry name" value="P-loop_NTPase"/>
</dbReference>
<dbReference type="PANTHER" id="PTHR16305">
    <property type="entry name" value="TESTICULAR SOLUBLE ADENYLYL CYCLASE"/>
    <property type="match status" value="1"/>
</dbReference>
<dbReference type="KEGG" id="pfla:Pflav_027090"/>
<dbReference type="Pfam" id="PF00211">
    <property type="entry name" value="Guanylate_cyc"/>
    <property type="match status" value="1"/>
</dbReference>
<dbReference type="GO" id="GO:0035556">
    <property type="term" value="P:intracellular signal transduction"/>
    <property type="evidence" value="ECO:0007669"/>
    <property type="project" value="InterPro"/>
</dbReference>